<name>A0ABS4UTU9_9ACTN</name>
<organism evidence="9 10">
    <name type="scientific">Kribbella aluminosa</name>
    <dbReference type="NCBI Taxonomy" id="416017"/>
    <lineage>
        <taxon>Bacteria</taxon>
        <taxon>Bacillati</taxon>
        <taxon>Actinomycetota</taxon>
        <taxon>Actinomycetes</taxon>
        <taxon>Propionibacteriales</taxon>
        <taxon>Kribbellaceae</taxon>
        <taxon>Kribbella</taxon>
    </lineage>
</organism>
<feature type="transmembrane region" description="Helical" evidence="7">
    <location>
        <begin position="150"/>
        <end position="167"/>
    </location>
</feature>
<evidence type="ECO:0000256" key="1">
    <source>
        <dbReference type="ARBA" id="ARBA00004651"/>
    </source>
</evidence>
<dbReference type="Gene3D" id="1.10.3720.10">
    <property type="entry name" value="MetI-like"/>
    <property type="match status" value="1"/>
</dbReference>
<evidence type="ECO:0000256" key="5">
    <source>
        <dbReference type="ARBA" id="ARBA00022989"/>
    </source>
</evidence>
<evidence type="ECO:0000313" key="10">
    <source>
        <dbReference type="Proteomes" id="UP000755585"/>
    </source>
</evidence>
<comment type="subcellular location">
    <subcellularLocation>
        <location evidence="1 7">Cell membrane</location>
        <topology evidence="1 7">Multi-pass membrane protein</topology>
    </subcellularLocation>
</comment>
<comment type="caution">
    <text evidence="9">The sequence shown here is derived from an EMBL/GenBank/DDBJ whole genome shotgun (WGS) entry which is preliminary data.</text>
</comment>
<protein>
    <submittedName>
        <fullName evidence="9">Multiple sugar transport system permease protein/raffinose/stachyose/melibiose transport system permease protein</fullName>
    </submittedName>
</protein>
<evidence type="ECO:0000256" key="3">
    <source>
        <dbReference type="ARBA" id="ARBA00022475"/>
    </source>
</evidence>
<keyword evidence="10" id="KW-1185">Reference proteome</keyword>
<gene>
    <name evidence="9" type="ORF">JOF29_006146</name>
</gene>
<sequence>MESVLGNKKAVAVLLGPALIFFVGVIAVPVVWSFVYSLYTGNVIRGFTFVGAANLTRLWSDPEAHQAFWFTLKYALVVTAGQILLGYALALLYVFVLRRASTLVRTMVFFPVVLPTVSVSLLFSRFFQYAPTDGPINSILKVLGAQHVDFFSAGGTSFIVLVVMDLWRTQGFYAVLLYAGLVEIPDSAIDAARVDGAGGWRLVRHVVVPMSLPVLFSAVIFSFNASLKVFDSVLALTRGGPGSDTTPLNLFMYKTSFLSTDYGYGSTIALLITGVCLVVTLAIFRSSRRDLTKG</sequence>
<keyword evidence="3" id="KW-1003">Cell membrane</keyword>
<dbReference type="PANTHER" id="PTHR43005">
    <property type="entry name" value="BLR7065 PROTEIN"/>
    <property type="match status" value="1"/>
</dbReference>
<accession>A0ABS4UTU9</accession>
<feature type="transmembrane region" description="Helical" evidence="7">
    <location>
        <begin position="262"/>
        <end position="284"/>
    </location>
</feature>
<dbReference type="PANTHER" id="PTHR43005:SF1">
    <property type="entry name" value="SPERMIDINE_PUTRESCINE TRANSPORT SYSTEM PERMEASE PROTEIN"/>
    <property type="match status" value="1"/>
</dbReference>
<dbReference type="CDD" id="cd06261">
    <property type="entry name" value="TM_PBP2"/>
    <property type="match status" value="1"/>
</dbReference>
<proteinExistence type="inferred from homology"/>
<keyword evidence="6 7" id="KW-0472">Membrane</keyword>
<dbReference type="InterPro" id="IPR000515">
    <property type="entry name" value="MetI-like"/>
</dbReference>
<dbReference type="Proteomes" id="UP000755585">
    <property type="component" value="Unassembled WGS sequence"/>
</dbReference>
<feature type="transmembrane region" description="Helical" evidence="7">
    <location>
        <begin position="12"/>
        <end position="35"/>
    </location>
</feature>
<dbReference type="InterPro" id="IPR035906">
    <property type="entry name" value="MetI-like_sf"/>
</dbReference>
<dbReference type="EMBL" id="JAGINT010000002">
    <property type="protein sequence ID" value="MBP2355036.1"/>
    <property type="molecule type" value="Genomic_DNA"/>
</dbReference>
<evidence type="ECO:0000256" key="4">
    <source>
        <dbReference type="ARBA" id="ARBA00022692"/>
    </source>
</evidence>
<keyword evidence="4 7" id="KW-0812">Transmembrane</keyword>
<dbReference type="Pfam" id="PF00528">
    <property type="entry name" value="BPD_transp_1"/>
    <property type="match status" value="1"/>
</dbReference>
<evidence type="ECO:0000256" key="2">
    <source>
        <dbReference type="ARBA" id="ARBA00022448"/>
    </source>
</evidence>
<evidence type="ECO:0000256" key="6">
    <source>
        <dbReference type="ARBA" id="ARBA00023136"/>
    </source>
</evidence>
<comment type="similarity">
    <text evidence="7">Belongs to the binding-protein-dependent transport system permease family.</text>
</comment>
<keyword evidence="2 7" id="KW-0813">Transport</keyword>
<feature type="domain" description="ABC transmembrane type-1" evidence="8">
    <location>
        <begin position="68"/>
        <end position="283"/>
    </location>
</feature>
<keyword evidence="5 7" id="KW-1133">Transmembrane helix</keyword>
<keyword evidence="9" id="KW-0762">Sugar transport</keyword>
<dbReference type="SUPFAM" id="SSF161098">
    <property type="entry name" value="MetI-like"/>
    <property type="match status" value="1"/>
</dbReference>
<reference evidence="9 10" key="1">
    <citation type="submission" date="2021-03" db="EMBL/GenBank/DDBJ databases">
        <title>Sequencing the genomes of 1000 actinobacteria strains.</title>
        <authorList>
            <person name="Klenk H.-P."/>
        </authorList>
    </citation>
    <scope>NUCLEOTIDE SEQUENCE [LARGE SCALE GENOMIC DNA]</scope>
    <source>
        <strain evidence="9 10">DSM 18824</strain>
    </source>
</reference>
<evidence type="ECO:0000259" key="8">
    <source>
        <dbReference type="PROSITE" id="PS50928"/>
    </source>
</evidence>
<feature type="transmembrane region" description="Helical" evidence="7">
    <location>
        <begin position="108"/>
        <end position="130"/>
    </location>
</feature>
<feature type="transmembrane region" description="Helical" evidence="7">
    <location>
        <begin position="74"/>
        <end position="96"/>
    </location>
</feature>
<evidence type="ECO:0000313" key="9">
    <source>
        <dbReference type="EMBL" id="MBP2355036.1"/>
    </source>
</evidence>
<feature type="transmembrane region" description="Helical" evidence="7">
    <location>
        <begin position="202"/>
        <end position="223"/>
    </location>
</feature>
<dbReference type="PROSITE" id="PS50928">
    <property type="entry name" value="ABC_TM1"/>
    <property type="match status" value="1"/>
</dbReference>
<dbReference type="RefSeq" id="WP_209697760.1">
    <property type="nucleotide sequence ID" value="NZ_BAAAVU010000015.1"/>
</dbReference>
<evidence type="ECO:0000256" key="7">
    <source>
        <dbReference type="RuleBase" id="RU363032"/>
    </source>
</evidence>